<comment type="caution">
    <text evidence="1">The sequence shown here is derived from an EMBL/GenBank/DDBJ whole genome shotgun (WGS) entry which is preliminary data.</text>
</comment>
<accession>A0AAV5UQ08</accession>
<organism evidence="1 2">
    <name type="scientific">Pristionchus entomophagus</name>
    <dbReference type="NCBI Taxonomy" id="358040"/>
    <lineage>
        <taxon>Eukaryota</taxon>
        <taxon>Metazoa</taxon>
        <taxon>Ecdysozoa</taxon>
        <taxon>Nematoda</taxon>
        <taxon>Chromadorea</taxon>
        <taxon>Rhabditida</taxon>
        <taxon>Rhabditina</taxon>
        <taxon>Diplogasteromorpha</taxon>
        <taxon>Diplogasteroidea</taxon>
        <taxon>Neodiplogasteridae</taxon>
        <taxon>Pristionchus</taxon>
    </lineage>
</organism>
<feature type="non-terminal residue" evidence="1">
    <location>
        <position position="100"/>
    </location>
</feature>
<gene>
    <name evidence="1" type="ORF">PENTCL1PPCAC_30573</name>
</gene>
<feature type="non-terminal residue" evidence="1">
    <location>
        <position position="1"/>
    </location>
</feature>
<reference evidence="1" key="1">
    <citation type="submission" date="2023-10" db="EMBL/GenBank/DDBJ databases">
        <title>Genome assembly of Pristionchus species.</title>
        <authorList>
            <person name="Yoshida K."/>
            <person name="Sommer R.J."/>
        </authorList>
    </citation>
    <scope>NUCLEOTIDE SEQUENCE</scope>
    <source>
        <strain evidence="1">RS0144</strain>
    </source>
</reference>
<keyword evidence="2" id="KW-1185">Reference proteome</keyword>
<dbReference type="AlphaFoldDB" id="A0AAV5UQ08"/>
<dbReference type="Proteomes" id="UP001432027">
    <property type="component" value="Unassembled WGS sequence"/>
</dbReference>
<sequence length="100" mass="11386">ELFADTKESRKHKQPGFFSLEEAYETVLEHLTLRLCELSGVKGFEHEVTTLFTSLCELPPSLRRFSVSLFYNSVVRPCVPFMKVAEPDVEAPNTDHIGIE</sequence>
<proteinExistence type="predicted"/>
<evidence type="ECO:0000313" key="2">
    <source>
        <dbReference type="Proteomes" id="UP001432027"/>
    </source>
</evidence>
<evidence type="ECO:0000313" key="1">
    <source>
        <dbReference type="EMBL" id="GMT08399.1"/>
    </source>
</evidence>
<name>A0AAV5UQ08_9BILA</name>
<protein>
    <submittedName>
        <fullName evidence="1">Uncharacterized protein</fullName>
    </submittedName>
</protein>
<dbReference type="EMBL" id="BTSX01000073">
    <property type="protein sequence ID" value="GMT08399.1"/>
    <property type="molecule type" value="Genomic_DNA"/>
</dbReference>